<dbReference type="SUPFAM" id="SSF53822">
    <property type="entry name" value="Periplasmic binding protein-like I"/>
    <property type="match status" value="1"/>
</dbReference>
<keyword evidence="2" id="KW-0238">DNA-binding</keyword>
<accession>A0A0M2NHW1</accession>
<dbReference type="PANTHER" id="PTHR30146">
    <property type="entry name" value="LACI-RELATED TRANSCRIPTIONAL REPRESSOR"/>
    <property type="match status" value="1"/>
</dbReference>
<evidence type="ECO:0000259" key="4">
    <source>
        <dbReference type="PROSITE" id="PS50932"/>
    </source>
</evidence>
<dbReference type="SUPFAM" id="SSF47413">
    <property type="entry name" value="lambda repressor-like DNA-binding domains"/>
    <property type="match status" value="1"/>
</dbReference>
<dbReference type="InterPro" id="IPR000843">
    <property type="entry name" value="HTH_LacI"/>
</dbReference>
<name>A0A0M2NHW1_9FIRM</name>
<dbReference type="InterPro" id="IPR046335">
    <property type="entry name" value="LacI/GalR-like_sensor"/>
</dbReference>
<comment type="caution">
    <text evidence="5">The sequence shown here is derived from an EMBL/GenBank/DDBJ whole genome shotgun (WGS) entry which is preliminary data.</text>
</comment>
<dbReference type="EMBL" id="LAYJ01000105">
    <property type="protein sequence ID" value="KKI50541.1"/>
    <property type="molecule type" value="Genomic_DNA"/>
</dbReference>
<dbReference type="CDD" id="cd06267">
    <property type="entry name" value="PBP1_LacI_sugar_binding-like"/>
    <property type="match status" value="1"/>
</dbReference>
<dbReference type="OrthoDB" id="9796186at2"/>
<reference evidence="5 6" key="1">
    <citation type="submission" date="2015-04" db="EMBL/GenBank/DDBJ databases">
        <title>Draft genome sequence of bacteremic isolate Catabacter hongkongensis type strain HKU16T.</title>
        <authorList>
            <person name="Lau S.K."/>
            <person name="Teng J.L."/>
            <person name="Huang Y."/>
            <person name="Curreem S.O."/>
            <person name="Tsui S.K."/>
            <person name="Woo P.C."/>
        </authorList>
    </citation>
    <scope>NUCLEOTIDE SEQUENCE [LARGE SCALE GENOMIC DNA]</scope>
    <source>
        <strain evidence="5 6">HKU16</strain>
    </source>
</reference>
<dbReference type="Pfam" id="PF13377">
    <property type="entry name" value="Peripla_BP_3"/>
    <property type="match status" value="1"/>
</dbReference>
<keyword evidence="1" id="KW-0805">Transcription regulation</keyword>
<evidence type="ECO:0000313" key="6">
    <source>
        <dbReference type="Proteomes" id="UP000034076"/>
    </source>
</evidence>
<dbReference type="CDD" id="cd01392">
    <property type="entry name" value="HTH_LacI"/>
    <property type="match status" value="1"/>
</dbReference>
<dbReference type="AlphaFoldDB" id="A0A0M2NHW1"/>
<evidence type="ECO:0000256" key="2">
    <source>
        <dbReference type="ARBA" id="ARBA00023125"/>
    </source>
</evidence>
<dbReference type="SMART" id="SM00354">
    <property type="entry name" value="HTH_LACI"/>
    <property type="match status" value="1"/>
</dbReference>
<evidence type="ECO:0000256" key="3">
    <source>
        <dbReference type="ARBA" id="ARBA00023163"/>
    </source>
</evidence>
<gene>
    <name evidence="5" type="ORF">CHK_2007</name>
</gene>
<dbReference type="PANTHER" id="PTHR30146:SF109">
    <property type="entry name" value="HTH-TYPE TRANSCRIPTIONAL REGULATOR GALS"/>
    <property type="match status" value="1"/>
</dbReference>
<proteinExistence type="predicted"/>
<dbReference type="GO" id="GO:0000976">
    <property type="term" value="F:transcription cis-regulatory region binding"/>
    <property type="evidence" value="ECO:0007669"/>
    <property type="project" value="TreeGrafter"/>
</dbReference>
<dbReference type="PATRIC" id="fig|270498.16.peg.1523"/>
<dbReference type="InterPro" id="IPR028082">
    <property type="entry name" value="Peripla_BP_I"/>
</dbReference>
<sequence length="343" mass="37990">MATTLKDIAKKLGISEATVSLALNNNSLVNEKTKKRVHAAAKELKYFPNMIAKGLATNKSNTIGVIVPDINIVFYANILRAIDEVVNRAGYSLLAAMSNSDPQVEEEVIRTFISKRIEGILVVPSNQPTKFLTSYQKALREYNIPLVYITSLYTIDGIRYVMGDIREGTYMLIKYLADLGHRDIVFIGGNKTVPTTSLRREGYSRALGEKGIPILAKNLIECDDIHYEQAVLATENLISKRRDFTAICAMNDEMALAVINTLQKAGIRVPQDVSVVGYDNTIFSKVSMVEITSMDSDIEGTCGQAVDMLLQVIHGETPKEPHIMTRPTMIERQSCGPVKEKSN</sequence>
<dbReference type="PROSITE" id="PS50932">
    <property type="entry name" value="HTH_LACI_2"/>
    <property type="match status" value="1"/>
</dbReference>
<keyword evidence="6" id="KW-1185">Reference proteome</keyword>
<evidence type="ECO:0000256" key="1">
    <source>
        <dbReference type="ARBA" id="ARBA00023015"/>
    </source>
</evidence>
<dbReference type="STRING" id="270498.CHK_2007"/>
<dbReference type="Gene3D" id="1.10.260.40">
    <property type="entry name" value="lambda repressor-like DNA-binding domains"/>
    <property type="match status" value="1"/>
</dbReference>
<dbReference type="InterPro" id="IPR010982">
    <property type="entry name" value="Lambda_DNA-bd_dom_sf"/>
</dbReference>
<dbReference type="RefSeq" id="WP_046443853.1">
    <property type="nucleotide sequence ID" value="NZ_CAUERS010000138.1"/>
</dbReference>
<keyword evidence="3" id="KW-0804">Transcription</keyword>
<organism evidence="5 6">
    <name type="scientific">Christensenella hongkongensis</name>
    <dbReference type="NCBI Taxonomy" id="270498"/>
    <lineage>
        <taxon>Bacteria</taxon>
        <taxon>Bacillati</taxon>
        <taxon>Bacillota</taxon>
        <taxon>Clostridia</taxon>
        <taxon>Christensenellales</taxon>
        <taxon>Christensenellaceae</taxon>
        <taxon>Christensenella</taxon>
    </lineage>
</organism>
<protein>
    <submittedName>
        <fullName evidence="5">Transcriptional regulator, LacI family</fullName>
    </submittedName>
</protein>
<dbReference type="Proteomes" id="UP000034076">
    <property type="component" value="Unassembled WGS sequence"/>
</dbReference>
<feature type="domain" description="HTH lacI-type" evidence="4">
    <location>
        <begin position="3"/>
        <end position="57"/>
    </location>
</feature>
<evidence type="ECO:0000313" key="5">
    <source>
        <dbReference type="EMBL" id="KKI50541.1"/>
    </source>
</evidence>
<dbReference type="Gene3D" id="3.40.50.2300">
    <property type="match status" value="2"/>
</dbReference>
<dbReference type="GO" id="GO:0003700">
    <property type="term" value="F:DNA-binding transcription factor activity"/>
    <property type="evidence" value="ECO:0007669"/>
    <property type="project" value="TreeGrafter"/>
</dbReference>
<dbReference type="Pfam" id="PF00356">
    <property type="entry name" value="LacI"/>
    <property type="match status" value="1"/>
</dbReference>